<dbReference type="GO" id="GO:0016491">
    <property type="term" value="F:oxidoreductase activity"/>
    <property type="evidence" value="ECO:0007669"/>
    <property type="project" value="InterPro"/>
</dbReference>
<organism evidence="2 3">
    <name type="scientific">Chloropicon roscoffensis</name>
    <dbReference type="NCBI Taxonomy" id="1461544"/>
    <lineage>
        <taxon>Eukaryota</taxon>
        <taxon>Viridiplantae</taxon>
        <taxon>Chlorophyta</taxon>
        <taxon>Chloropicophyceae</taxon>
        <taxon>Chloropicales</taxon>
        <taxon>Chloropicaceae</taxon>
        <taxon>Chloropicon</taxon>
    </lineage>
</organism>
<feature type="domain" description="Enoyl reductase (ER)" evidence="1">
    <location>
        <begin position="8"/>
        <end position="306"/>
    </location>
</feature>
<sequence>MKAAVRTGGAIRFSACAKAPRKPGMNEVLVSVRAAGINPIDYKLPKLLGGPVAGLDLAGVAVAVGHGVKDFKEGDEVFGFAKSGSVAEQALCDGAKLALKPKELAFTDAAALATAYLTSLQALRTHGKLQAGGSVLVIGASGGCGLSGVKLAKALGAAEVVGVTSSKNAELVKAAGASRTVDYTSEAEMSALLSEGPTFDVVYDCATGSGKGEDYVKAAKAVLKPGGVTVAINGKPGDWMRLIFNMQPKGRKMMLTKQNSAELGELIKLLGTTGIEIDSLHELSEAGVDAAFDRLKSRRARGKVVITVMEAG</sequence>
<proteinExistence type="predicted"/>
<dbReference type="SMART" id="SM00829">
    <property type="entry name" value="PKS_ER"/>
    <property type="match status" value="1"/>
</dbReference>
<dbReference type="InterPro" id="IPR036291">
    <property type="entry name" value="NAD(P)-bd_dom_sf"/>
</dbReference>
<evidence type="ECO:0000313" key="3">
    <source>
        <dbReference type="Proteomes" id="UP001472866"/>
    </source>
</evidence>
<protein>
    <submittedName>
        <fullName evidence="2">Medium chain dehydrogenase/reductase</fullName>
    </submittedName>
</protein>
<dbReference type="CDD" id="cd08267">
    <property type="entry name" value="MDR1"/>
    <property type="match status" value="1"/>
</dbReference>
<keyword evidence="3" id="KW-1185">Reference proteome</keyword>
<evidence type="ECO:0000313" key="2">
    <source>
        <dbReference type="EMBL" id="WZN65143.1"/>
    </source>
</evidence>
<dbReference type="InterPro" id="IPR050700">
    <property type="entry name" value="YIM1/Zinc_Alcohol_DH_Fams"/>
</dbReference>
<dbReference type="PANTHER" id="PTHR11695:SF294">
    <property type="entry name" value="RETICULON-4-INTERACTING PROTEIN 1, MITOCHONDRIAL"/>
    <property type="match status" value="1"/>
</dbReference>
<dbReference type="Pfam" id="PF13602">
    <property type="entry name" value="ADH_zinc_N_2"/>
    <property type="match status" value="1"/>
</dbReference>
<evidence type="ECO:0000259" key="1">
    <source>
        <dbReference type="SMART" id="SM00829"/>
    </source>
</evidence>
<dbReference type="PANTHER" id="PTHR11695">
    <property type="entry name" value="ALCOHOL DEHYDROGENASE RELATED"/>
    <property type="match status" value="1"/>
</dbReference>
<dbReference type="InterPro" id="IPR013154">
    <property type="entry name" value="ADH-like_N"/>
</dbReference>
<dbReference type="Pfam" id="PF08240">
    <property type="entry name" value="ADH_N"/>
    <property type="match status" value="1"/>
</dbReference>
<dbReference type="AlphaFoldDB" id="A0AAX4PGS9"/>
<dbReference type="Gene3D" id="3.90.180.10">
    <property type="entry name" value="Medium-chain alcohol dehydrogenases, catalytic domain"/>
    <property type="match status" value="1"/>
</dbReference>
<name>A0AAX4PGS9_9CHLO</name>
<gene>
    <name evidence="2" type="ORF">HKI87_11g67000</name>
</gene>
<dbReference type="Gene3D" id="3.40.50.720">
    <property type="entry name" value="NAD(P)-binding Rossmann-like Domain"/>
    <property type="match status" value="1"/>
</dbReference>
<dbReference type="SUPFAM" id="SSF51735">
    <property type="entry name" value="NAD(P)-binding Rossmann-fold domains"/>
    <property type="match status" value="1"/>
</dbReference>
<dbReference type="InterPro" id="IPR020843">
    <property type="entry name" value="ER"/>
</dbReference>
<dbReference type="Proteomes" id="UP001472866">
    <property type="component" value="Chromosome 11"/>
</dbReference>
<reference evidence="2 3" key="1">
    <citation type="submission" date="2024-03" db="EMBL/GenBank/DDBJ databases">
        <title>Complete genome sequence of the green alga Chloropicon roscoffensis RCC1871.</title>
        <authorList>
            <person name="Lemieux C."/>
            <person name="Pombert J.-F."/>
            <person name="Otis C."/>
            <person name="Turmel M."/>
        </authorList>
    </citation>
    <scope>NUCLEOTIDE SEQUENCE [LARGE SCALE GENOMIC DNA]</scope>
    <source>
        <strain evidence="2 3">RCC1871</strain>
    </source>
</reference>
<dbReference type="InterPro" id="IPR011032">
    <property type="entry name" value="GroES-like_sf"/>
</dbReference>
<accession>A0AAX4PGS9</accession>
<dbReference type="EMBL" id="CP151511">
    <property type="protein sequence ID" value="WZN65143.1"/>
    <property type="molecule type" value="Genomic_DNA"/>
</dbReference>
<dbReference type="SUPFAM" id="SSF50129">
    <property type="entry name" value="GroES-like"/>
    <property type="match status" value="1"/>
</dbReference>